<dbReference type="SMART" id="SM00448">
    <property type="entry name" value="REC"/>
    <property type="match status" value="1"/>
</dbReference>
<dbReference type="Pfam" id="PF13487">
    <property type="entry name" value="HD_5"/>
    <property type="match status" value="1"/>
</dbReference>
<name>A0ABN3NQ05_9ACTN</name>
<evidence type="ECO:0000313" key="5">
    <source>
        <dbReference type="Proteomes" id="UP001499978"/>
    </source>
</evidence>
<accession>A0ABN3NQ05</accession>
<dbReference type="InterPro" id="IPR001789">
    <property type="entry name" value="Sig_transdc_resp-reg_receiver"/>
</dbReference>
<dbReference type="InterPro" id="IPR050595">
    <property type="entry name" value="Bact_response_regulator"/>
</dbReference>
<dbReference type="PANTHER" id="PTHR44591">
    <property type="entry name" value="STRESS RESPONSE REGULATOR PROTEIN 1"/>
    <property type="match status" value="1"/>
</dbReference>
<evidence type="ECO:0000256" key="1">
    <source>
        <dbReference type="ARBA" id="ARBA00022553"/>
    </source>
</evidence>
<keyword evidence="5" id="KW-1185">Reference proteome</keyword>
<evidence type="ECO:0000313" key="4">
    <source>
        <dbReference type="EMBL" id="GAA2530362.1"/>
    </source>
</evidence>
<dbReference type="Pfam" id="PF00072">
    <property type="entry name" value="Response_reg"/>
    <property type="match status" value="1"/>
</dbReference>
<dbReference type="Gene3D" id="3.40.50.2300">
    <property type="match status" value="1"/>
</dbReference>
<evidence type="ECO:0000259" key="3">
    <source>
        <dbReference type="PROSITE" id="PS50110"/>
    </source>
</evidence>
<proteinExistence type="predicted"/>
<dbReference type="PROSITE" id="PS50110">
    <property type="entry name" value="RESPONSE_REGULATORY"/>
    <property type="match status" value="1"/>
</dbReference>
<sequence>MRNPRQEGQIDKHAYGTPTLDLEVAMTQPRVLCLDDEAFVLDGLRRNLRGHYDATVTTGQEEALALLAAEPFAVLVSDMRMPGLSGVEVLARARQVAPETTRVLLTGHADTESALAAINEGSVFRFLVKPCPGPELRSVVGAAAEQHRLVIAERELLQATLKGCVDALMDTLGMAQPALFSRAGRLRRLAERLCSALGVVDSWQVEMAAQIGEIGAITLPPSALASLDAGTAPGTPAEAAMLASLPKLADSVLAKIPRLEAVRKIIRHQLPTDRTPFTPLAADAPEGARLLQAVREYDALVWRGMPPDLALATLSFRKIHDAKTVRAFAQVTGMRIPNETVRDIGIDDLRVGHELADELYSARDVLLVSRGQVVTERLLLRVHNYETTQGLKGRILITDSGDEKPAEPVVEVQSGVHI</sequence>
<dbReference type="Gene3D" id="1.10.3210.10">
    <property type="entry name" value="Hypothetical protein af1432"/>
    <property type="match status" value="1"/>
</dbReference>
<dbReference type="PANTHER" id="PTHR44591:SF19">
    <property type="entry name" value="TWO-COMPONENT RESPONSE REGULATOR-RELATED"/>
    <property type="match status" value="1"/>
</dbReference>
<reference evidence="4 5" key="1">
    <citation type="journal article" date="2019" name="Int. J. Syst. Evol. Microbiol.">
        <title>The Global Catalogue of Microorganisms (GCM) 10K type strain sequencing project: providing services to taxonomists for standard genome sequencing and annotation.</title>
        <authorList>
            <consortium name="The Broad Institute Genomics Platform"/>
            <consortium name="The Broad Institute Genome Sequencing Center for Infectious Disease"/>
            <person name="Wu L."/>
            <person name="Ma J."/>
        </authorList>
    </citation>
    <scope>NUCLEOTIDE SEQUENCE [LARGE SCALE GENOMIC DNA]</scope>
    <source>
        <strain evidence="4 5">JCM 3367</strain>
    </source>
</reference>
<keyword evidence="1 2" id="KW-0597">Phosphoprotein</keyword>
<comment type="caution">
    <text evidence="4">The sequence shown here is derived from an EMBL/GenBank/DDBJ whole genome shotgun (WGS) entry which is preliminary data.</text>
</comment>
<dbReference type="Proteomes" id="UP001499978">
    <property type="component" value="Unassembled WGS sequence"/>
</dbReference>
<dbReference type="EMBL" id="BAAARY010000020">
    <property type="protein sequence ID" value="GAA2530362.1"/>
    <property type="molecule type" value="Genomic_DNA"/>
</dbReference>
<dbReference type="InterPro" id="IPR011006">
    <property type="entry name" value="CheY-like_superfamily"/>
</dbReference>
<feature type="modified residue" description="4-aspartylphosphate" evidence="2">
    <location>
        <position position="78"/>
    </location>
</feature>
<feature type="domain" description="Response regulatory" evidence="3">
    <location>
        <begin position="30"/>
        <end position="144"/>
    </location>
</feature>
<organism evidence="4 5">
    <name type="scientific">Pilimelia columellifera subsp. columellifera</name>
    <dbReference type="NCBI Taxonomy" id="706583"/>
    <lineage>
        <taxon>Bacteria</taxon>
        <taxon>Bacillati</taxon>
        <taxon>Actinomycetota</taxon>
        <taxon>Actinomycetes</taxon>
        <taxon>Micromonosporales</taxon>
        <taxon>Micromonosporaceae</taxon>
        <taxon>Pilimelia</taxon>
    </lineage>
</organism>
<gene>
    <name evidence="4" type="ORF">GCM10010201_32260</name>
</gene>
<dbReference type="SUPFAM" id="SSF52172">
    <property type="entry name" value="CheY-like"/>
    <property type="match status" value="1"/>
</dbReference>
<protein>
    <submittedName>
        <fullName evidence="4">Response regulator</fullName>
    </submittedName>
</protein>
<evidence type="ECO:0000256" key="2">
    <source>
        <dbReference type="PROSITE-ProRule" id="PRU00169"/>
    </source>
</evidence>